<proteinExistence type="predicted"/>
<organism evidence="1">
    <name type="scientific">Arundo donax</name>
    <name type="common">Giant reed</name>
    <name type="synonym">Donax arundinaceus</name>
    <dbReference type="NCBI Taxonomy" id="35708"/>
    <lineage>
        <taxon>Eukaryota</taxon>
        <taxon>Viridiplantae</taxon>
        <taxon>Streptophyta</taxon>
        <taxon>Embryophyta</taxon>
        <taxon>Tracheophyta</taxon>
        <taxon>Spermatophyta</taxon>
        <taxon>Magnoliopsida</taxon>
        <taxon>Liliopsida</taxon>
        <taxon>Poales</taxon>
        <taxon>Poaceae</taxon>
        <taxon>PACMAD clade</taxon>
        <taxon>Arundinoideae</taxon>
        <taxon>Arundineae</taxon>
        <taxon>Arundo</taxon>
    </lineage>
</organism>
<reference evidence="1" key="2">
    <citation type="journal article" date="2015" name="Data Brief">
        <title>Shoot transcriptome of the giant reed, Arundo donax.</title>
        <authorList>
            <person name="Barrero R.A."/>
            <person name="Guerrero F.D."/>
            <person name="Moolhuijzen P."/>
            <person name="Goolsby J.A."/>
            <person name="Tidwell J."/>
            <person name="Bellgard S.E."/>
            <person name="Bellgard M.I."/>
        </authorList>
    </citation>
    <scope>NUCLEOTIDE SEQUENCE</scope>
    <source>
        <tissue evidence="1">Shoot tissue taken approximately 20 cm above the soil surface</tissue>
    </source>
</reference>
<protein>
    <submittedName>
        <fullName evidence="1">Uncharacterized protein</fullName>
    </submittedName>
</protein>
<accession>A0A0A8ZCN6</accession>
<evidence type="ECO:0000313" key="1">
    <source>
        <dbReference type="EMBL" id="JAD37149.1"/>
    </source>
</evidence>
<reference evidence="1" key="1">
    <citation type="submission" date="2014-09" db="EMBL/GenBank/DDBJ databases">
        <authorList>
            <person name="Magalhaes I.L.F."/>
            <person name="Oliveira U."/>
            <person name="Santos F.R."/>
            <person name="Vidigal T.H.D.A."/>
            <person name="Brescovit A.D."/>
            <person name="Santos A.J."/>
        </authorList>
    </citation>
    <scope>NUCLEOTIDE SEQUENCE</scope>
    <source>
        <tissue evidence="1">Shoot tissue taken approximately 20 cm above the soil surface</tissue>
    </source>
</reference>
<dbReference type="EMBL" id="GBRH01260746">
    <property type="protein sequence ID" value="JAD37149.1"/>
    <property type="molecule type" value="Transcribed_RNA"/>
</dbReference>
<sequence>MSRTKTRSSSSQKQVNLR</sequence>
<name>A0A0A8ZCN6_ARUDO</name>
<dbReference type="AlphaFoldDB" id="A0A0A8ZCN6"/>